<dbReference type="AlphaFoldDB" id="A0A812MYF4"/>
<name>A0A812MYF4_9DINO</name>
<protein>
    <submittedName>
        <fullName evidence="1">PrmB protein</fullName>
    </submittedName>
</protein>
<proteinExistence type="predicted"/>
<dbReference type="GO" id="GO:0008168">
    <property type="term" value="F:methyltransferase activity"/>
    <property type="evidence" value="ECO:0007669"/>
    <property type="project" value="InterPro"/>
</dbReference>
<gene>
    <name evidence="1" type="primary">prmB</name>
    <name evidence="1" type="ORF">SNAT2548_LOCUS14301</name>
</gene>
<dbReference type="PROSITE" id="PS00092">
    <property type="entry name" value="N6_MTASE"/>
    <property type="match status" value="1"/>
</dbReference>
<dbReference type="GO" id="GO:0003676">
    <property type="term" value="F:nucleic acid binding"/>
    <property type="evidence" value="ECO:0007669"/>
    <property type="project" value="InterPro"/>
</dbReference>
<evidence type="ECO:0000313" key="1">
    <source>
        <dbReference type="EMBL" id="CAE7269564.1"/>
    </source>
</evidence>
<keyword evidence="2" id="KW-1185">Reference proteome</keyword>
<comment type="caution">
    <text evidence="1">The sequence shown here is derived from an EMBL/GenBank/DDBJ whole genome shotgun (WGS) entry which is preliminary data.</text>
</comment>
<accession>A0A812MYF4</accession>
<reference evidence="1" key="1">
    <citation type="submission" date="2021-02" db="EMBL/GenBank/DDBJ databases">
        <authorList>
            <person name="Dougan E. K."/>
            <person name="Rhodes N."/>
            <person name="Thang M."/>
            <person name="Chan C."/>
        </authorList>
    </citation>
    <scope>NUCLEOTIDE SEQUENCE</scope>
</reference>
<sequence>MSPSGLGFDVVVANPPYLTRAQAEELLGPRLQAKEPWQAFVFQRTAKVMAALGGHKGHVDGAIAAYSVLLMALDAAHTSGYDLLEEGGLLVLEVPAALEASVPRALAHAKALQAPPPKPPGPSRHCPVCCKDAVGMLWRLFGRGSSKSDSPPPDLLGSLKLEERRGLASLRRSTGLPCIKEGSGLDLT</sequence>
<dbReference type="InterPro" id="IPR002052">
    <property type="entry name" value="DNA_methylase_N6_adenine_CS"/>
</dbReference>
<dbReference type="GO" id="GO:0032259">
    <property type="term" value="P:methylation"/>
    <property type="evidence" value="ECO:0007669"/>
    <property type="project" value="InterPro"/>
</dbReference>
<dbReference type="OrthoDB" id="330400at2759"/>
<dbReference type="EMBL" id="CAJNDS010001646">
    <property type="protein sequence ID" value="CAE7269564.1"/>
    <property type="molecule type" value="Genomic_DNA"/>
</dbReference>
<organism evidence="1 2">
    <name type="scientific">Symbiodinium natans</name>
    <dbReference type="NCBI Taxonomy" id="878477"/>
    <lineage>
        <taxon>Eukaryota</taxon>
        <taxon>Sar</taxon>
        <taxon>Alveolata</taxon>
        <taxon>Dinophyceae</taxon>
        <taxon>Suessiales</taxon>
        <taxon>Symbiodiniaceae</taxon>
        <taxon>Symbiodinium</taxon>
    </lineage>
</organism>
<evidence type="ECO:0000313" key="2">
    <source>
        <dbReference type="Proteomes" id="UP000604046"/>
    </source>
</evidence>
<dbReference type="Proteomes" id="UP000604046">
    <property type="component" value="Unassembled WGS sequence"/>
</dbReference>